<dbReference type="Proteomes" id="UP000552615">
    <property type="component" value="Unassembled WGS sequence"/>
</dbReference>
<organism evidence="2 3">
    <name type="scientific">Chryseobacterium cheonjiense</name>
    <dbReference type="NCBI Taxonomy" id="2728845"/>
    <lineage>
        <taxon>Bacteria</taxon>
        <taxon>Pseudomonadati</taxon>
        <taxon>Bacteroidota</taxon>
        <taxon>Flavobacteriia</taxon>
        <taxon>Flavobacteriales</taxon>
        <taxon>Weeksellaceae</taxon>
        <taxon>Chryseobacterium group</taxon>
        <taxon>Chryseobacterium</taxon>
    </lineage>
</organism>
<keyword evidence="1" id="KW-0472">Membrane</keyword>
<proteinExistence type="predicted"/>
<feature type="transmembrane region" description="Helical" evidence="1">
    <location>
        <begin position="42"/>
        <end position="62"/>
    </location>
</feature>
<keyword evidence="3" id="KW-1185">Reference proteome</keyword>
<dbReference type="EMBL" id="JABBGF010000002">
    <property type="protein sequence ID" value="NML58070.1"/>
    <property type="molecule type" value="Genomic_DNA"/>
</dbReference>
<evidence type="ECO:0000256" key="1">
    <source>
        <dbReference type="SAM" id="Phobius"/>
    </source>
</evidence>
<comment type="caution">
    <text evidence="2">The sequence shown here is derived from an EMBL/GenBank/DDBJ whole genome shotgun (WGS) entry which is preliminary data.</text>
</comment>
<keyword evidence="1" id="KW-1133">Transmembrane helix</keyword>
<reference evidence="2 3" key="1">
    <citation type="submission" date="2020-04" db="EMBL/GenBank/DDBJ databases">
        <title>Chryseobacterium sp. RJ-7-14 sp. nov., isolated from Jeju soil.</title>
        <authorList>
            <person name="Dahal R.H."/>
            <person name="Chaudhary D.K."/>
        </authorList>
    </citation>
    <scope>NUCLEOTIDE SEQUENCE [LARGE SCALE GENOMIC DNA]</scope>
    <source>
        <strain evidence="2 3">RJ-7-14</strain>
    </source>
</reference>
<protein>
    <submittedName>
        <fullName evidence="2">Uncharacterized protein</fullName>
    </submittedName>
</protein>
<accession>A0A7Y0A7I5</accession>
<gene>
    <name evidence="2" type="ORF">HHL20_12010</name>
</gene>
<feature type="transmembrane region" description="Helical" evidence="1">
    <location>
        <begin position="12"/>
        <end position="36"/>
    </location>
</feature>
<name>A0A7Y0A7I5_9FLAO</name>
<evidence type="ECO:0000313" key="3">
    <source>
        <dbReference type="Proteomes" id="UP000552615"/>
    </source>
</evidence>
<evidence type="ECO:0000313" key="2">
    <source>
        <dbReference type="EMBL" id="NML58070.1"/>
    </source>
</evidence>
<sequence>MEIFSLRILPVVNILSVLGILLIFLVFTILMFLTFGCKHYDVLYILGWMFILASVSFGFKFFNCLKKIIISKAKYSLPLNLICNILKIGKPYYFGKDTFNLDEIINDNKLTLTFYYINNHQHPILQFNKDKLIFHNQEYDWKSLHWKYFLYSKTPYWNGRRDGKYVIEFTGSNQDNIRIKNKIEFEKIKAKENEVILLFIIHDLLFGKKSSYYY</sequence>
<dbReference type="AlphaFoldDB" id="A0A7Y0A7I5"/>
<dbReference type="RefSeq" id="WP_169231432.1">
    <property type="nucleotide sequence ID" value="NZ_JABBGF010000002.1"/>
</dbReference>
<keyword evidence="1" id="KW-0812">Transmembrane</keyword>